<dbReference type="InterPro" id="IPR029006">
    <property type="entry name" value="ADF-H/Gelsolin-like_dom_sf"/>
</dbReference>
<dbReference type="InterPro" id="IPR036180">
    <property type="entry name" value="Gelsolin-like_dom_sf"/>
</dbReference>
<dbReference type="InterPro" id="IPR050550">
    <property type="entry name" value="SEC23_SEC24_subfamily"/>
</dbReference>
<dbReference type="GO" id="GO:0090110">
    <property type="term" value="P:COPII-coated vesicle cargo loading"/>
    <property type="evidence" value="ECO:0007669"/>
    <property type="project" value="TreeGrafter"/>
</dbReference>
<dbReference type="Gene3D" id="3.40.20.10">
    <property type="entry name" value="Severin"/>
    <property type="match status" value="1"/>
</dbReference>
<organism evidence="2 3">
    <name type="scientific">Perkinsus olseni</name>
    <name type="common">Perkinsus atlanticus</name>
    <dbReference type="NCBI Taxonomy" id="32597"/>
    <lineage>
        <taxon>Eukaryota</taxon>
        <taxon>Sar</taxon>
        <taxon>Alveolata</taxon>
        <taxon>Perkinsozoa</taxon>
        <taxon>Perkinsea</taxon>
        <taxon>Perkinsida</taxon>
        <taxon>Perkinsidae</taxon>
        <taxon>Perkinsus</taxon>
    </lineage>
</organism>
<dbReference type="Proteomes" id="UP000574390">
    <property type="component" value="Unassembled WGS sequence"/>
</dbReference>
<name>A0A7J6SK20_PEROL</name>
<evidence type="ECO:0000256" key="1">
    <source>
        <dbReference type="SAM" id="MobiDB-lite"/>
    </source>
</evidence>
<evidence type="ECO:0008006" key="4">
    <source>
        <dbReference type="Google" id="ProtNLM"/>
    </source>
</evidence>
<feature type="compositionally biased region" description="Pro residues" evidence="1">
    <location>
        <begin position="206"/>
        <end position="258"/>
    </location>
</feature>
<feature type="compositionally biased region" description="Low complexity" evidence="1">
    <location>
        <begin position="160"/>
        <end position="178"/>
    </location>
</feature>
<comment type="caution">
    <text evidence="2">The sequence shown here is derived from an EMBL/GenBank/DDBJ whole genome shotgun (WGS) entry which is preliminary data.</text>
</comment>
<reference evidence="2 3" key="1">
    <citation type="submission" date="2020-04" db="EMBL/GenBank/DDBJ databases">
        <title>Perkinsus olseni comparative genomics.</title>
        <authorList>
            <person name="Bogema D.R."/>
        </authorList>
    </citation>
    <scope>NUCLEOTIDE SEQUENCE [LARGE SCALE GENOMIC DNA]</scope>
    <source>
        <strain evidence="2">ATCC PRA-205</strain>
    </source>
</reference>
<dbReference type="PANTHER" id="PTHR13803">
    <property type="entry name" value="SEC24-RELATED PROTEIN"/>
    <property type="match status" value="1"/>
</dbReference>
<dbReference type="GO" id="GO:0070971">
    <property type="term" value="C:endoplasmic reticulum exit site"/>
    <property type="evidence" value="ECO:0007669"/>
    <property type="project" value="TreeGrafter"/>
</dbReference>
<accession>A0A7J6SK20</accession>
<dbReference type="SUPFAM" id="SSF82754">
    <property type="entry name" value="C-terminal, gelsolin-like domain of Sec23/24"/>
    <property type="match status" value="1"/>
</dbReference>
<dbReference type="EMBL" id="JABANM010014042">
    <property type="protein sequence ID" value="KAF4733309.1"/>
    <property type="molecule type" value="Genomic_DNA"/>
</dbReference>
<dbReference type="GO" id="GO:0000149">
    <property type="term" value="F:SNARE binding"/>
    <property type="evidence" value="ECO:0007669"/>
    <property type="project" value="TreeGrafter"/>
</dbReference>
<proteinExistence type="predicted"/>
<evidence type="ECO:0000313" key="3">
    <source>
        <dbReference type="Proteomes" id="UP000574390"/>
    </source>
</evidence>
<evidence type="ECO:0000313" key="2">
    <source>
        <dbReference type="EMBL" id="KAF4733309.1"/>
    </source>
</evidence>
<sequence>MSGDGVYLQEDGESIMMWIGKAASPQLLHSLFNIPSLDQLRVEMGEGCLVRDSPDDTCKLPMSPMLIRRDQPDGHRVVSIIDQLRLDRSPPMMQLILVPQGNQNEVRFFSNLIEDKTIGMQMSYQEFLHRIGGANQPRGPIFAGVPARAAAGTPQNSGLAPQAMMPGGPQMPVPQGGAPLPPPPAGMYGSEQPKNPQMPTMQPMGQAPPPPMGSHMPSGPPPMGQPPMGQPPMGQPPMGQPPMGPPPMGPPPMGNTYR</sequence>
<protein>
    <recommendedName>
        <fullName evidence="4">Protein transport protein Sec24D</fullName>
    </recommendedName>
</protein>
<dbReference type="AlphaFoldDB" id="A0A7J6SK20"/>
<dbReference type="GO" id="GO:0030127">
    <property type="term" value="C:COPII vesicle coat"/>
    <property type="evidence" value="ECO:0007669"/>
    <property type="project" value="TreeGrafter"/>
</dbReference>
<feature type="region of interest" description="Disordered" evidence="1">
    <location>
        <begin position="149"/>
        <end position="258"/>
    </location>
</feature>
<gene>
    <name evidence="2" type="ORF">FOZ62_030569</name>
</gene>
<dbReference type="GO" id="GO:0008270">
    <property type="term" value="F:zinc ion binding"/>
    <property type="evidence" value="ECO:0007669"/>
    <property type="project" value="TreeGrafter"/>
</dbReference>